<evidence type="ECO:0000313" key="2">
    <source>
        <dbReference type="EMBL" id="PSR25578.1"/>
    </source>
</evidence>
<reference evidence="2 3" key="1">
    <citation type="journal article" date="2014" name="BMC Genomics">
        <title>Comparison of environmental and isolate Sulfobacillus genomes reveals diverse carbon, sulfur, nitrogen, and hydrogen metabolisms.</title>
        <authorList>
            <person name="Justice N.B."/>
            <person name="Norman A."/>
            <person name="Brown C.T."/>
            <person name="Singh A."/>
            <person name="Thomas B.C."/>
            <person name="Banfield J.F."/>
        </authorList>
    </citation>
    <scope>NUCLEOTIDE SEQUENCE [LARGE SCALE GENOMIC DNA]</scope>
    <source>
        <strain evidence="2">AMDSBA5</strain>
    </source>
</reference>
<protein>
    <recommendedName>
        <fullName evidence="1">Flagellar Assembly Protein A N-terminal region domain-containing protein</fullName>
    </recommendedName>
</protein>
<evidence type="ECO:0000313" key="3">
    <source>
        <dbReference type="Proteomes" id="UP000242705"/>
    </source>
</evidence>
<dbReference type="Pfam" id="PF20250">
    <property type="entry name" value="FapA_N"/>
    <property type="match status" value="1"/>
</dbReference>
<organism evidence="2 3">
    <name type="scientific">Sulfobacillus thermosulfidooxidans</name>
    <dbReference type="NCBI Taxonomy" id="28034"/>
    <lineage>
        <taxon>Bacteria</taxon>
        <taxon>Bacillati</taxon>
        <taxon>Bacillota</taxon>
        <taxon>Clostridia</taxon>
        <taxon>Eubacteriales</taxon>
        <taxon>Clostridiales Family XVII. Incertae Sedis</taxon>
        <taxon>Sulfobacillus</taxon>
    </lineage>
</organism>
<dbReference type="InterPro" id="IPR046866">
    <property type="entry name" value="FapA_N"/>
</dbReference>
<feature type="domain" description="Flagellar Assembly Protein A N-terminal region" evidence="1">
    <location>
        <begin position="153"/>
        <end position="285"/>
    </location>
</feature>
<proteinExistence type="predicted"/>
<dbReference type="AlphaFoldDB" id="A0A2T2WTK5"/>
<evidence type="ECO:0000259" key="1">
    <source>
        <dbReference type="Pfam" id="PF20250"/>
    </source>
</evidence>
<accession>A0A2T2WTK5</accession>
<dbReference type="EMBL" id="PXYX01000028">
    <property type="protein sequence ID" value="PSR25578.1"/>
    <property type="molecule type" value="Genomic_DNA"/>
</dbReference>
<gene>
    <name evidence="2" type="ORF">C7B47_11865</name>
</gene>
<name>A0A2T2WTK5_SULTH</name>
<dbReference type="Proteomes" id="UP000242705">
    <property type="component" value="Unassembled WGS sequence"/>
</dbReference>
<sequence length="602" mass="65882">MTNFSWLPWRPILAWLKGLSRTKPPAFIADVRAVQRPSSAEAGAIWIDAAGNIRVRNPGSHGKTYAVLEIPTDAPITVTLNGLVVQGLHVITEQDDIHYTLHQQPPLQSWTVDVDEHGLKADVIVRYAAGWRAHLTPCTPCPHLVLHPQKIPWEPDEIPATAVEAELNRRHIIEGRIPEQDLVAFLRQRQSGRLRVADGIPPQPGERAPIAWTEVIHGTDERSVHVPAGTVLGRILPAHPGKPGRTVFGTPITPPEVSTPVMTWGSGVMRTDTGDIVATHAGRIQWSPTHLEVIPETVLTQLEDTPSLVLISGDAALVGSWHNATILATGRIRSTEPIDHCVVRAQEGVDLTGRIAHSQVFIGPTVLSDYLRYLVEQVLRDLASLERTMQALQAHAPVTVRLHYGALLVQVLHDKFPGLLSTLDVAHRLLALIEAPAMIRDSIATLTHLTSEASLRQYTELTAVMACQTRLHEALTDWMPPPVSAETITSELGLLRDCIVRGAGVLVMRAADACEIDGADALRVRESLIGGFCRIGHRVQARQLGHPRGTETVVQTLDSTGIVEVDHLYPGTVIVVGTQRHFIRSILQHVVVDGEPEQVEML</sequence>
<comment type="caution">
    <text evidence="2">The sequence shown here is derived from an EMBL/GenBank/DDBJ whole genome shotgun (WGS) entry which is preliminary data.</text>
</comment>